<keyword evidence="2" id="KW-1185">Reference proteome</keyword>
<name>A0ABV0RA70_9TELE</name>
<comment type="caution">
    <text evidence="1">The sequence shown here is derived from an EMBL/GenBank/DDBJ whole genome shotgun (WGS) entry which is preliminary data.</text>
</comment>
<feature type="non-terminal residue" evidence="1">
    <location>
        <position position="1"/>
    </location>
</feature>
<reference evidence="1 2" key="1">
    <citation type="submission" date="2021-06" db="EMBL/GenBank/DDBJ databases">
        <authorList>
            <person name="Palmer J.M."/>
        </authorList>
    </citation>
    <scope>NUCLEOTIDE SEQUENCE [LARGE SCALE GENOMIC DNA]</scope>
    <source>
        <strain evidence="1 2">XC_2019</strain>
        <tissue evidence="1">Muscle</tissue>
    </source>
</reference>
<dbReference type="EMBL" id="JAHRIN010038314">
    <property type="protein sequence ID" value="MEQ2204941.1"/>
    <property type="molecule type" value="Genomic_DNA"/>
</dbReference>
<gene>
    <name evidence="1" type="ORF">XENOCAPTIV_021505</name>
</gene>
<evidence type="ECO:0000313" key="1">
    <source>
        <dbReference type="EMBL" id="MEQ2204941.1"/>
    </source>
</evidence>
<sequence>VYMRRYSSVTSTKEADEVMLRRDRSLESPTMETGILGRTIPHAPVTSQSWSRSYSQQPLVGQVYMGWFINTGMGRGRSSLLDNLSFIKTS</sequence>
<accession>A0ABV0RA70</accession>
<organism evidence="1 2">
    <name type="scientific">Xenoophorus captivus</name>
    <dbReference type="NCBI Taxonomy" id="1517983"/>
    <lineage>
        <taxon>Eukaryota</taxon>
        <taxon>Metazoa</taxon>
        <taxon>Chordata</taxon>
        <taxon>Craniata</taxon>
        <taxon>Vertebrata</taxon>
        <taxon>Euteleostomi</taxon>
        <taxon>Actinopterygii</taxon>
        <taxon>Neopterygii</taxon>
        <taxon>Teleostei</taxon>
        <taxon>Neoteleostei</taxon>
        <taxon>Acanthomorphata</taxon>
        <taxon>Ovalentaria</taxon>
        <taxon>Atherinomorphae</taxon>
        <taxon>Cyprinodontiformes</taxon>
        <taxon>Goodeidae</taxon>
        <taxon>Xenoophorus</taxon>
    </lineage>
</organism>
<protein>
    <submittedName>
        <fullName evidence="1">Uncharacterized protein</fullName>
    </submittedName>
</protein>
<proteinExistence type="predicted"/>
<dbReference type="Proteomes" id="UP001434883">
    <property type="component" value="Unassembled WGS sequence"/>
</dbReference>
<evidence type="ECO:0000313" key="2">
    <source>
        <dbReference type="Proteomes" id="UP001434883"/>
    </source>
</evidence>